<sequence>MMAVHDRIVAVCTIVILVSIDEITGWKTVVRQIGSSHNTNLIADRDSIDNMTLAYALCDKNHHEYRMDCSIILENTNFDGIMYADRCDLRFETEQGYSHIGTAMKVRPFGSNKAIIRWTEVISKTKIVIKLRTVSFPGCRWTETHIYDGSSFEEKVAIHWIQLLVYKDTYDILFRNSSFCFKERCRSNVNSTFSGVASGTPWLKAGYTDNVRVDALAPRSQDGGHLVTVGGISGTKVSVVHDDRPNKLLLDLPNSYTIVTPSTSHHFVGLCAAQRLPSKTVRCVQWNRHHTKILDTNIVLGYETRDLYIHNMAFGGFLLLTSSDRGGYAYYVTKISSREQRYRSVQIVDFKCDMSIDSQVVYFQNNSEELCISFMCFIPNAFRLVVKCLPDKDLSVPY</sequence>
<protein>
    <submittedName>
        <fullName evidence="1">Uncharacterized protein</fullName>
    </submittedName>
</protein>
<keyword evidence="2" id="KW-1185">Reference proteome</keyword>
<organism evidence="1 2">
    <name type="scientific">Eretmocerus hayati</name>
    <dbReference type="NCBI Taxonomy" id="131215"/>
    <lineage>
        <taxon>Eukaryota</taxon>
        <taxon>Metazoa</taxon>
        <taxon>Ecdysozoa</taxon>
        <taxon>Arthropoda</taxon>
        <taxon>Hexapoda</taxon>
        <taxon>Insecta</taxon>
        <taxon>Pterygota</taxon>
        <taxon>Neoptera</taxon>
        <taxon>Endopterygota</taxon>
        <taxon>Hymenoptera</taxon>
        <taxon>Apocrita</taxon>
        <taxon>Proctotrupomorpha</taxon>
        <taxon>Chalcidoidea</taxon>
        <taxon>Aphelinidae</taxon>
        <taxon>Aphelininae</taxon>
        <taxon>Eretmocerus</taxon>
    </lineage>
</organism>
<gene>
    <name evidence="1" type="ORF">QAD02_010799</name>
</gene>
<name>A0ACC2NVV8_9HYME</name>
<comment type="caution">
    <text evidence="1">The sequence shown here is derived from an EMBL/GenBank/DDBJ whole genome shotgun (WGS) entry which is preliminary data.</text>
</comment>
<evidence type="ECO:0000313" key="1">
    <source>
        <dbReference type="EMBL" id="KAJ8675013.1"/>
    </source>
</evidence>
<evidence type="ECO:0000313" key="2">
    <source>
        <dbReference type="Proteomes" id="UP001239111"/>
    </source>
</evidence>
<proteinExistence type="predicted"/>
<accession>A0ACC2NVV8</accession>
<reference evidence="1" key="1">
    <citation type="submission" date="2023-04" db="EMBL/GenBank/DDBJ databases">
        <title>A chromosome-level genome assembly of the parasitoid wasp Eretmocerus hayati.</title>
        <authorList>
            <person name="Zhong Y."/>
            <person name="Liu S."/>
            <person name="Liu Y."/>
        </authorList>
    </citation>
    <scope>NUCLEOTIDE SEQUENCE</scope>
    <source>
        <strain evidence="1">ZJU_SS_LIU_2023</strain>
    </source>
</reference>
<dbReference type="EMBL" id="CM056742">
    <property type="protein sequence ID" value="KAJ8675013.1"/>
    <property type="molecule type" value="Genomic_DNA"/>
</dbReference>
<dbReference type="Proteomes" id="UP001239111">
    <property type="component" value="Chromosome 2"/>
</dbReference>